<name>C5KH25_PERM5</name>
<organism evidence="3">
    <name type="scientific">Perkinsus marinus (strain ATCC 50983 / TXsc)</name>
    <dbReference type="NCBI Taxonomy" id="423536"/>
    <lineage>
        <taxon>Eukaryota</taxon>
        <taxon>Sar</taxon>
        <taxon>Alveolata</taxon>
        <taxon>Perkinsozoa</taxon>
        <taxon>Perkinsea</taxon>
        <taxon>Perkinsida</taxon>
        <taxon>Perkinsidae</taxon>
        <taxon>Perkinsus</taxon>
    </lineage>
</organism>
<evidence type="ECO:0008006" key="4">
    <source>
        <dbReference type="Google" id="ProtNLM"/>
    </source>
</evidence>
<dbReference type="Proteomes" id="UP000007800">
    <property type="component" value="Unassembled WGS sequence"/>
</dbReference>
<protein>
    <recommendedName>
        <fullName evidence="4">C3H1-type domain-containing protein</fullName>
    </recommendedName>
</protein>
<keyword evidence="3" id="KW-1185">Reference proteome</keyword>
<feature type="region of interest" description="Disordered" evidence="1">
    <location>
        <begin position="250"/>
        <end position="307"/>
    </location>
</feature>
<evidence type="ECO:0000256" key="1">
    <source>
        <dbReference type="SAM" id="MobiDB-lite"/>
    </source>
</evidence>
<evidence type="ECO:0000313" key="3">
    <source>
        <dbReference type="Proteomes" id="UP000007800"/>
    </source>
</evidence>
<feature type="region of interest" description="Disordered" evidence="1">
    <location>
        <begin position="1"/>
        <end position="31"/>
    </location>
</feature>
<gene>
    <name evidence="2" type="ORF">Pmar_PMAR003344</name>
</gene>
<feature type="compositionally biased region" description="Low complexity" evidence="1">
    <location>
        <begin position="1"/>
        <end position="25"/>
    </location>
</feature>
<dbReference type="RefSeq" id="XP_002784091.1">
    <property type="nucleotide sequence ID" value="XM_002784045.1"/>
</dbReference>
<dbReference type="InParanoid" id="C5KH25"/>
<sequence length="307" mass="31732">MNGLSPCPTATITTTSITVSEPPTSAKTSQENAIHIPRSIAHSEAAVNRHKRLQKTKLCKYGEDCEYRAIGRCFYAHSIEEVQPRLPKTEEEVVSDSLHKIAAENAETIRNIALQEQAAAMLAANPWYYNPQIAATLAATSMAAGPPAIPRAYAASATAYWAALLGQAATAGELARAVGTTTIPSLMASSAVAATSILDKSEAIPGYGQVPLADFAMLGLPGGGGLLPPAVSAPVTASVNDSSSALLTKPPGLVSHDESPDASSKAPSVDGHGARTSKANDYDAVETQSDFGGTRDLASLGVSMNSM</sequence>
<dbReference type="OMA" id="QENAIHI"/>
<accession>C5KH25</accession>
<dbReference type="AlphaFoldDB" id="C5KH25"/>
<reference evidence="2 3" key="1">
    <citation type="submission" date="2008-07" db="EMBL/GenBank/DDBJ databases">
        <authorList>
            <person name="El-Sayed N."/>
            <person name="Caler E."/>
            <person name="Inman J."/>
            <person name="Amedeo P."/>
            <person name="Hass B."/>
            <person name="Wortman J."/>
        </authorList>
    </citation>
    <scope>NUCLEOTIDE SEQUENCE [LARGE SCALE GENOMIC DNA]</scope>
    <source>
        <strain evidence="3">ATCC 50983 / TXsc</strain>
    </source>
</reference>
<dbReference type="EMBL" id="GG673069">
    <property type="protein sequence ID" value="EER15887.1"/>
    <property type="molecule type" value="Genomic_DNA"/>
</dbReference>
<evidence type="ECO:0000313" key="2">
    <source>
        <dbReference type="EMBL" id="EER15887.1"/>
    </source>
</evidence>
<dbReference type="GeneID" id="9060723"/>
<proteinExistence type="predicted"/>